<dbReference type="EMBL" id="SOIP01000098">
    <property type="protein sequence ID" value="TET82732.1"/>
    <property type="molecule type" value="Genomic_DNA"/>
</dbReference>
<reference evidence="1 2" key="1">
    <citation type="submission" date="2019-03" db="EMBL/GenBank/DDBJ databases">
        <title>Metabolic potential of uncultured bacteria and archaea associated with petroleum seepage in deep-sea sediments.</title>
        <authorList>
            <person name="Dong X."/>
            <person name="Hubert C."/>
        </authorList>
    </citation>
    <scope>NUCLEOTIDE SEQUENCE [LARGE SCALE GENOMIC DNA]</scope>
    <source>
        <strain evidence="1">E29_bin36</strain>
    </source>
</reference>
<proteinExistence type="predicted"/>
<evidence type="ECO:0000313" key="1">
    <source>
        <dbReference type="EMBL" id="TET82732.1"/>
    </source>
</evidence>
<accession>A0A523XTX1</accession>
<dbReference type="AlphaFoldDB" id="A0A523XTX1"/>
<sequence length="80" mass="9219">MKPAVSWKQAYNLRLTGYDFVIWLVDNIARDETDDFLVEAISQNLWNITVPSVLNPQTLFRLLGLGPDKRSMPIKRSDII</sequence>
<gene>
    <name evidence="1" type="ORF">E3J38_01655</name>
</gene>
<evidence type="ECO:0000313" key="2">
    <source>
        <dbReference type="Proteomes" id="UP000315534"/>
    </source>
</evidence>
<protein>
    <submittedName>
        <fullName evidence="1">Uncharacterized protein</fullName>
    </submittedName>
</protein>
<comment type="caution">
    <text evidence="1">The sequence shown here is derived from an EMBL/GenBank/DDBJ whole genome shotgun (WGS) entry which is preliminary data.</text>
</comment>
<organism evidence="1 2">
    <name type="scientific">candidate division TA06 bacterium</name>
    <dbReference type="NCBI Taxonomy" id="2250710"/>
    <lineage>
        <taxon>Bacteria</taxon>
        <taxon>Bacteria division TA06</taxon>
    </lineage>
</organism>
<name>A0A523XTX1_UNCT6</name>
<dbReference type="Proteomes" id="UP000315534">
    <property type="component" value="Unassembled WGS sequence"/>
</dbReference>